<dbReference type="PANTHER" id="PTHR46082:SF6">
    <property type="entry name" value="AAA+ ATPASE DOMAIN-CONTAINING PROTEIN-RELATED"/>
    <property type="match status" value="1"/>
</dbReference>
<comment type="caution">
    <text evidence="3">The sequence shown here is derived from an EMBL/GenBank/DDBJ whole genome shotgun (WGS) entry which is preliminary data.</text>
</comment>
<sequence length="1146" mass="128885">MRLLEIQHDGTIALTEDLMGAGKVPAYAILSHTWLPGQEVTFDEFKRGLGRDKAGFDKIRFCAQQAQEDGLRYFWVDTCCINKADHVELQHAINSMFRWYQEATRCYVLLTDVLNAEPATNSVPNMPAWEGEFRRSRWFTRGWTLQELLAPRVVSFYARDWTHLGDRYNLKQLIHEITGIPCPALAGARLDTFSVGQRLSWSSNRQTTREEDKAYSLLGIFGVFTFLNYGEGESNAFRRLRKAIAENSQESSQPQASPAVHKPSYHIPFSKNRYFVGRTEELEILNQKLLGDIGCQKMSIVGLGGAGKTQLALRFAYTVRETMSAVSIFWMPALSMESYEQACVAVAAALHISQAETGKDNAKELVKEHLSADQAGPWLLVLDNADDYDILYGTEHAPGIIDYLPESEKGMTIFTTRVQELAVSLTRSDVLELGSMSKPDATNFLEKSLIKKSLTEDREVVGELLNDLACLPLAIAQAAAYLNMNRTTITKYLRLLRHTEQDTISLMSKEFRDQTRYKGSANAVVSTWVVSFSQLRERDVVAADLLAFMSCIEWKAIPQSLLPKLQSQERLEEAIGTLCGYSFVSRREGDNAREVDGGEEWYDLHRLVHLATRVWVDKYGSTTDVAQQAVAHIAEVFPSDDFANQAVWRAYMPHALRLLDTKTSVEVQSRAKLSFWVGRCLDFDGRVPEAVQWLEECWRCREVLDEDNPDRLVAQHALGVSYWANGQIEDAVRLLEHVVKVQDNTLAETHPDRLQSQHALGVSYQANGQIEDAVRLLEHVVKVRDDTLAETHPDRLQSQHALGVSYQANGQIEDAVRLLEHVVKVRDDTLAETHPDRLASQHQLGVSYQANGQIEDAVQLLEHVVKVRDDTIAETHLDRLASQHQLSVSYQANGQIEDAVRLLEHVVKVQDNTLAETHPDRLASQHALGGSYWANGQIEDAVQLLEHVVKVQDNTLAETHPSRLASQHQLSVSYQANGQIEDAVRLLEHVVKVRDDTLAETHPDRLASQHALGGSYQANGQIEDAVRLLEHVVKVRDDTLAETHPSRLASQHQLGGSYQANGQIEDAVRLLEHVVKVRDDTLAETHPSRLASQHALGVSYWANGQIEDAVRLLEHVVKVRDDTLAETHPDRLASEGWLRYMISHEE</sequence>
<dbReference type="Proteomes" id="UP000291422">
    <property type="component" value="Unassembled WGS sequence"/>
</dbReference>
<dbReference type="InterPro" id="IPR010730">
    <property type="entry name" value="HET"/>
</dbReference>
<proteinExistence type="predicted"/>
<evidence type="ECO:0000313" key="3">
    <source>
        <dbReference type="EMBL" id="RYN55408.1"/>
    </source>
</evidence>
<dbReference type="InterPro" id="IPR027417">
    <property type="entry name" value="P-loop_NTPase"/>
</dbReference>
<dbReference type="EMBL" id="PDXD01000201">
    <property type="protein sequence ID" value="RYN55408.1"/>
    <property type="molecule type" value="Genomic_DNA"/>
</dbReference>
<dbReference type="SMART" id="SM00028">
    <property type="entry name" value="TPR"/>
    <property type="match status" value="10"/>
</dbReference>
<dbReference type="VEuPathDB" id="FungiDB:CC77DRAFT_974467"/>
<dbReference type="InterPro" id="IPR011990">
    <property type="entry name" value="TPR-like_helical_dom_sf"/>
</dbReference>
<dbReference type="SUPFAM" id="SSF48452">
    <property type="entry name" value="TPR-like"/>
    <property type="match status" value="3"/>
</dbReference>
<dbReference type="Gene3D" id="1.25.40.10">
    <property type="entry name" value="Tetratricopeptide repeat domain"/>
    <property type="match status" value="3"/>
</dbReference>
<dbReference type="SUPFAM" id="SSF52540">
    <property type="entry name" value="P-loop containing nucleoside triphosphate hydrolases"/>
    <property type="match status" value="1"/>
</dbReference>
<feature type="domain" description="NB-ARC" evidence="1">
    <location>
        <begin position="280"/>
        <end position="453"/>
    </location>
</feature>
<name>A0A4Q4MPT9_ALTAL</name>
<gene>
    <name evidence="3" type="ORF">AA0117_g13293</name>
</gene>
<evidence type="ECO:0000259" key="2">
    <source>
        <dbReference type="Pfam" id="PF06985"/>
    </source>
</evidence>
<dbReference type="Pfam" id="PF13424">
    <property type="entry name" value="TPR_12"/>
    <property type="match status" value="5"/>
</dbReference>
<dbReference type="AlphaFoldDB" id="A0A4Q4MPT9"/>
<dbReference type="Pfam" id="PF00931">
    <property type="entry name" value="NB-ARC"/>
    <property type="match status" value="1"/>
</dbReference>
<reference evidence="4" key="1">
    <citation type="journal article" date="2019" name="bioRxiv">
        <title>Genomics, evolutionary history and diagnostics of the Alternaria alternata species group including apple and Asian pear pathotypes.</title>
        <authorList>
            <person name="Armitage A.D."/>
            <person name="Cockerton H.M."/>
            <person name="Sreenivasaprasad S."/>
            <person name="Woodhall J.W."/>
            <person name="Lane C.R."/>
            <person name="Harrison R.J."/>
            <person name="Clarkson J.P."/>
        </authorList>
    </citation>
    <scope>NUCLEOTIDE SEQUENCE [LARGE SCALE GENOMIC DNA]</scope>
    <source>
        <strain evidence="4">FERA 1177</strain>
    </source>
</reference>
<dbReference type="Pfam" id="PF06985">
    <property type="entry name" value="HET"/>
    <property type="match status" value="1"/>
</dbReference>
<accession>A0A4Q4MPT9</accession>
<dbReference type="PANTHER" id="PTHR46082">
    <property type="entry name" value="ATP/GTP-BINDING PROTEIN-RELATED"/>
    <property type="match status" value="1"/>
</dbReference>
<evidence type="ECO:0000313" key="4">
    <source>
        <dbReference type="Proteomes" id="UP000291422"/>
    </source>
</evidence>
<dbReference type="GO" id="GO:0043531">
    <property type="term" value="F:ADP binding"/>
    <property type="evidence" value="ECO:0007669"/>
    <property type="project" value="InterPro"/>
</dbReference>
<evidence type="ECO:0000259" key="1">
    <source>
        <dbReference type="Pfam" id="PF00931"/>
    </source>
</evidence>
<dbReference type="NCBIfam" id="NF040586">
    <property type="entry name" value="FxSxx_TPR"/>
    <property type="match status" value="1"/>
</dbReference>
<organism evidence="3 4">
    <name type="scientific">Alternaria alternata</name>
    <name type="common">Alternaria rot fungus</name>
    <name type="synonym">Torula alternata</name>
    <dbReference type="NCBI Taxonomy" id="5599"/>
    <lineage>
        <taxon>Eukaryota</taxon>
        <taxon>Fungi</taxon>
        <taxon>Dikarya</taxon>
        <taxon>Ascomycota</taxon>
        <taxon>Pezizomycotina</taxon>
        <taxon>Dothideomycetes</taxon>
        <taxon>Pleosporomycetidae</taxon>
        <taxon>Pleosporales</taxon>
        <taxon>Pleosporineae</taxon>
        <taxon>Pleosporaceae</taxon>
        <taxon>Alternaria</taxon>
        <taxon>Alternaria sect. Alternaria</taxon>
        <taxon>Alternaria alternata complex</taxon>
    </lineage>
</organism>
<protein>
    <submittedName>
        <fullName evidence="3">Uncharacterized protein</fullName>
    </submittedName>
</protein>
<dbReference type="InterPro" id="IPR053137">
    <property type="entry name" value="NLR-like"/>
</dbReference>
<dbReference type="Gene3D" id="3.40.50.300">
    <property type="entry name" value="P-loop containing nucleotide triphosphate hydrolases"/>
    <property type="match status" value="1"/>
</dbReference>
<dbReference type="InterPro" id="IPR019734">
    <property type="entry name" value="TPR_rpt"/>
</dbReference>
<dbReference type="InterPro" id="IPR002182">
    <property type="entry name" value="NB-ARC"/>
</dbReference>
<feature type="domain" description="Heterokaryon incompatibility" evidence="2">
    <location>
        <begin position="27"/>
        <end position="114"/>
    </location>
</feature>